<evidence type="ECO:0000313" key="13">
    <source>
        <dbReference type="EMBL" id="GHP05366.1"/>
    </source>
</evidence>
<evidence type="ECO:0000256" key="2">
    <source>
        <dbReference type="ARBA" id="ARBA00006003"/>
    </source>
</evidence>
<feature type="compositionally biased region" description="Gly residues" evidence="11">
    <location>
        <begin position="634"/>
        <end position="653"/>
    </location>
</feature>
<keyword evidence="6" id="KW-0735">Signal-anchor</keyword>
<keyword evidence="3" id="KW-0328">Glycosyltransferase</keyword>
<reference evidence="13" key="1">
    <citation type="submission" date="2020-10" db="EMBL/GenBank/DDBJ databases">
        <title>Unveiling of a novel bifunctional photoreceptor, Dualchrome1, isolated from a cosmopolitan green alga.</title>
        <authorList>
            <person name="Suzuki S."/>
            <person name="Kawachi M."/>
        </authorList>
    </citation>
    <scope>NUCLEOTIDE SEQUENCE</scope>
    <source>
        <strain evidence="13">NIES 2893</strain>
    </source>
</reference>
<feature type="region of interest" description="Disordered" evidence="11">
    <location>
        <begin position="155"/>
        <end position="174"/>
    </location>
</feature>
<dbReference type="InterPro" id="IPR050943">
    <property type="entry name" value="Glycosyltr_29_Sialyltrsf"/>
</dbReference>
<dbReference type="InterPro" id="IPR038578">
    <property type="entry name" value="GT29-like_sf"/>
</dbReference>
<evidence type="ECO:0000256" key="6">
    <source>
        <dbReference type="ARBA" id="ARBA00022968"/>
    </source>
</evidence>
<evidence type="ECO:0000256" key="3">
    <source>
        <dbReference type="ARBA" id="ARBA00022676"/>
    </source>
</evidence>
<feature type="region of interest" description="Disordered" evidence="11">
    <location>
        <begin position="67"/>
        <end position="97"/>
    </location>
</feature>
<feature type="compositionally biased region" description="Acidic residues" evidence="11">
    <location>
        <begin position="656"/>
        <end position="666"/>
    </location>
</feature>
<feature type="region of interest" description="Disordered" evidence="11">
    <location>
        <begin position="540"/>
        <end position="562"/>
    </location>
</feature>
<evidence type="ECO:0000256" key="1">
    <source>
        <dbReference type="ARBA" id="ARBA00004323"/>
    </source>
</evidence>
<evidence type="ECO:0000256" key="9">
    <source>
        <dbReference type="ARBA" id="ARBA00023136"/>
    </source>
</evidence>
<dbReference type="InterPro" id="IPR001675">
    <property type="entry name" value="Glyco_trans_29"/>
</dbReference>
<dbReference type="Gene3D" id="3.90.1480.20">
    <property type="entry name" value="Glycosyl transferase family 29"/>
    <property type="match status" value="1"/>
</dbReference>
<feature type="region of interest" description="Disordered" evidence="11">
    <location>
        <begin position="622"/>
        <end position="680"/>
    </location>
</feature>
<keyword evidence="7 12" id="KW-1133">Transmembrane helix</keyword>
<evidence type="ECO:0000313" key="14">
    <source>
        <dbReference type="Proteomes" id="UP000660262"/>
    </source>
</evidence>
<dbReference type="CDD" id="cd19952">
    <property type="entry name" value="GT29"/>
    <property type="match status" value="1"/>
</dbReference>
<evidence type="ECO:0000256" key="4">
    <source>
        <dbReference type="ARBA" id="ARBA00022679"/>
    </source>
</evidence>
<keyword evidence="8" id="KW-0333">Golgi apparatus</keyword>
<dbReference type="Proteomes" id="UP000660262">
    <property type="component" value="Unassembled WGS sequence"/>
</dbReference>
<comment type="similarity">
    <text evidence="2">Belongs to the glycosyltransferase 29 family.</text>
</comment>
<evidence type="ECO:0000256" key="10">
    <source>
        <dbReference type="ARBA" id="ARBA00023180"/>
    </source>
</evidence>
<dbReference type="PANTHER" id="PTHR11987:SF36">
    <property type="entry name" value="SIA-ALPHA-2,3-GAL-BETA-1,4-GLCNAC-R:ALPHA 2,8-SIALYLTRANSFERASE"/>
    <property type="match status" value="1"/>
</dbReference>
<accession>A0A830HDB7</accession>
<evidence type="ECO:0000256" key="7">
    <source>
        <dbReference type="ARBA" id="ARBA00022989"/>
    </source>
</evidence>
<evidence type="ECO:0000256" key="12">
    <source>
        <dbReference type="SAM" id="Phobius"/>
    </source>
</evidence>
<gene>
    <name evidence="13" type="ORF">PPROV_000411800</name>
</gene>
<proteinExistence type="inferred from homology"/>
<evidence type="ECO:0000256" key="5">
    <source>
        <dbReference type="ARBA" id="ARBA00022692"/>
    </source>
</evidence>
<keyword evidence="5 12" id="KW-0812">Transmembrane</keyword>
<name>A0A830HDB7_9CHLO</name>
<keyword evidence="10" id="KW-0325">Glycoprotein</keyword>
<feature type="transmembrane region" description="Helical" evidence="12">
    <location>
        <begin position="21"/>
        <end position="39"/>
    </location>
</feature>
<dbReference type="OrthoDB" id="10264956at2759"/>
<dbReference type="GO" id="GO:0000139">
    <property type="term" value="C:Golgi membrane"/>
    <property type="evidence" value="ECO:0007669"/>
    <property type="project" value="UniProtKB-SubCell"/>
</dbReference>
<keyword evidence="14" id="KW-1185">Reference proteome</keyword>
<comment type="caution">
    <text evidence="13">The sequence shown here is derived from an EMBL/GenBank/DDBJ whole genome shotgun (WGS) entry which is preliminary data.</text>
</comment>
<sequence>MGEKPGEDTDLQPQPRSCSQAVVAAALGLLILCIVPFASRHLLLADALPQHKDHRLADLLRSHDHHDALAPRPVVTRSERGRGSDAGPNARTGFASQPANTVAGTTVTVTFTTTSTPTPAPVVVRSAVTTPLKATTGSSAATAAAAAAAAEWARKAQERAARGELAPPPPVGPPVERAPDVVSAQLSGTALQAMLHSGNPRKAAALQNELASLSELDQELMRAVMELGPQQRIRLALHDQMRQEQWHRSEDGRFIGAVAMNQHTVPGAHKPLLTPWMDRKSLRTPRPRLRDLGKVTAELRHLLPEQDPFAPIAHKTCAVVGSGGILLNEPFGAEIDAHDAVFRFNVAPTIGFEKFVGSKTTVRMVNRMHFAFRETEEEMVLQHVTTDDVMKYFVSLLRKNPGVRTYALDMSFYDSMIEWYRVQQPTNGFFGLKLALLLCDTVTVYGFVRTWKGHYPYHYFNDEIPNDTQFKRDSGGELPLLQRLVHHYGASRLRFRHPCVLSRVCPRGVCAQGSHCEKGSIPYPVPRRGYCVRHVGATPGTPEEGQVVTPPLPSQSSSPLKPAHNELLRSLPSAVRAVPSSPMLALAGGATECFMRCLDETQCPGGAGPKGLCREDIAVDAAGDGSNPDSRRLCGGGGGDGGGGGAAGAGGGPEDMSGDEAEEEEPLQPISLNLEDGADR</sequence>
<dbReference type="EMBL" id="BNJQ01000010">
    <property type="protein sequence ID" value="GHP05366.1"/>
    <property type="molecule type" value="Genomic_DNA"/>
</dbReference>
<keyword evidence="4" id="KW-0808">Transferase</keyword>
<dbReference type="PANTHER" id="PTHR11987">
    <property type="entry name" value="ALPHA-2,8-SIALYLTRANSFERASE"/>
    <property type="match status" value="1"/>
</dbReference>
<evidence type="ECO:0008006" key="15">
    <source>
        <dbReference type="Google" id="ProtNLM"/>
    </source>
</evidence>
<evidence type="ECO:0000256" key="11">
    <source>
        <dbReference type="SAM" id="MobiDB-lite"/>
    </source>
</evidence>
<evidence type="ECO:0000256" key="8">
    <source>
        <dbReference type="ARBA" id="ARBA00023034"/>
    </source>
</evidence>
<dbReference type="Pfam" id="PF00777">
    <property type="entry name" value="Glyco_transf_29"/>
    <property type="match status" value="2"/>
</dbReference>
<organism evidence="13 14">
    <name type="scientific">Pycnococcus provasolii</name>
    <dbReference type="NCBI Taxonomy" id="41880"/>
    <lineage>
        <taxon>Eukaryota</taxon>
        <taxon>Viridiplantae</taxon>
        <taxon>Chlorophyta</taxon>
        <taxon>Pseudoscourfieldiophyceae</taxon>
        <taxon>Pseudoscourfieldiales</taxon>
        <taxon>Pycnococcaceae</taxon>
        <taxon>Pycnococcus</taxon>
    </lineage>
</organism>
<dbReference type="AlphaFoldDB" id="A0A830HDB7"/>
<comment type="subcellular location">
    <subcellularLocation>
        <location evidence="1">Golgi apparatus membrane</location>
        <topology evidence="1">Single-pass type II membrane protein</topology>
    </subcellularLocation>
</comment>
<dbReference type="GO" id="GO:0008373">
    <property type="term" value="F:sialyltransferase activity"/>
    <property type="evidence" value="ECO:0007669"/>
    <property type="project" value="InterPro"/>
</dbReference>
<protein>
    <recommendedName>
        <fullName evidence="15">Sialyltransferase-like protein</fullName>
    </recommendedName>
</protein>
<keyword evidence="9 12" id="KW-0472">Membrane</keyword>